<dbReference type="AlphaFoldDB" id="X1K715"/>
<reference evidence="6" key="1">
    <citation type="journal article" date="2014" name="Front. Microbiol.">
        <title>High frequency of phylogenetically diverse reductive dehalogenase-homologous genes in deep subseafloor sedimentary metagenomes.</title>
        <authorList>
            <person name="Kawai M."/>
            <person name="Futagami T."/>
            <person name="Toyoda A."/>
            <person name="Takaki Y."/>
            <person name="Nishi S."/>
            <person name="Hori S."/>
            <person name="Arai W."/>
            <person name="Tsubouchi T."/>
            <person name="Morono Y."/>
            <person name="Uchiyama I."/>
            <person name="Ito T."/>
            <person name="Fujiyama A."/>
            <person name="Inagaki F."/>
            <person name="Takami H."/>
        </authorList>
    </citation>
    <scope>NUCLEOTIDE SEQUENCE</scope>
    <source>
        <strain evidence="6">Expedition CK06-06</strain>
    </source>
</reference>
<sequence length="233" mass="26529">HALLLLKFADSKYLIPTNGAEAFLQCEWLCEIPFLLPSRDATCPITAEATRILKILQAARNYHWSDIYHYPDPFHEGLRQAAIQFWADFSDLKGEQIQIASGAMAVLERLNKIFIEKGSTVLGYSPQFTEYVTEIEASGGRYEAVVLKPEENFEFNTQRLLKMMSRKHCLVYLDNPNNPTGQVIGLEKVEEIILETGKKGIVVIIDEAFGDYWGRENSAIKLVNKYQNLIVVR</sequence>
<dbReference type="Pfam" id="PF00155">
    <property type="entry name" value="Aminotran_1_2"/>
    <property type="match status" value="1"/>
</dbReference>
<dbReference type="Gene3D" id="3.40.640.10">
    <property type="entry name" value="Type I PLP-dependent aspartate aminotransferase-like (Major domain)"/>
    <property type="match status" value="1"/>
</dbReference>
<dbReference type="InterPro" id="IPR015421">
    <property type="entry name" value="PyrdxlP-dep_Trfase_major"/>
</dbReference>
<evidence type="ECO:0000256" key="1">
    <source>
        <dbReference type="ARBA" id="ARBA00001933"/>
    </source>
</evidence>
<dbReference type="GO" id="GO:0008483">
    <property type="term" value="F:transaminase activity"/>
    <property type="evidence" value="ECO:0007669"/>
    <property type="project" value="UniProtKB-KW"/>
</dbReference>
<evidence type="ECO:0000313" key="6">
    <source>
        <dbReference type="EMBL" id="GAH77883.1"/>
    </source>
</evidence>
<evidence type="ECO:0000256" key="4">
    <source>
        <dbReference type="ARBA" id="ARBA00022898"/>
    </source>
</evidence>
<feature type="domain" description="Aminotransferase class I/classII large" evidence="5">
    <location>
        <begin position="57"/>
        <end position="233"/>
    </location>
</feature>
<comment type="caution">
    <text evidence="6">The sequence shown here is derived from an EMBL/GenBank/DDBJ whole genome shotgun (WGS) entry which is preliminary data.</text>
</comment>
<dbReference type="CDD" id="cd00609">
    <property type="entry name" value="AAT_like"/>
    <property type="match status" value="1"/>
</dbReference>
<evidence type="ECO:0000256" key="2">
    <source>
        <dbReference type="ARBA" id="ARBA00022576"/>
    </source>
</evidence>
<dbReference type="SUPFAM" id="SSF53383">
    <property type="entry name" value="PLP-dependent transferases"/>
    <property type="match status" value="1"/>
</dbReference>
<dbReference type="InterPro" id="IPR004839">
    <property type="entry name" value="Aminotransferase_I/II_large"/>
</dbReference>
<accession>X1K715</accession>
<gene>
    <name evidence="6" type="ORF">S03H2_62525</name>
</gene>
<feature type="non-terminal residue" evidence="6">
    <location>
        <position position="1"/>
    </location>
</feature>
<name>X1K715_9ZZZZ</name>
<evidence type="ECO:0000259" key="5">
    <source>
        <dbReference type="Pfam" id="PF00155"/>
    </source>
</evidence>
<comment type="cofactor">
    <cofactor evidence="1">
        <name>pyridoxal 5'-phosphate</name>
        <dbReference type="ChEBI" id="CHEBI:597326"/>
    </cofactor>
</comment>
<dbReference type="PANTHER" id="PTHR42885">
    <property type="entry name" value="HISTIDINOL-PHOSPHATE AMINOTRANSFERASE-RELATED"/>
    <property type="match status" value="1"/>
</dbReference>
<dbReference type="EMBL" id="BARU01040445">
    <property type="protein sequence ID" value="GAH77883.1"/>
    <property type="molecule type" value="Genomic_DNA"/>
</dbReference>
<dbReference type="PANTHER" id="PTHR42885:SF2">
    <property type="entry name" value="HISTIDINOL-PHOSPHATE AMINOTRANSFERASE"/>
    <property type="match status" value="1"/>
</dbReference>
<evidence type="ECO:0000256" key="3">
    <source>
        <dbReference type="ARBA" id="ARBA00022679"/>
    </source>
</evidence>
<proteinExistence type="predicted"/>
<dbReference type="InterPro" id="IPR015424">
    <property type="entry name" value="PyrdxlP-dep_Trfase"/>
</dbReference>
<keyword evidence="3" id="KW-0808">Transferase</keyword>
<feature type="non-terminal residue" evidence="6">
    <location>
        <position position="233"/>
    </location>
</feature>
<organism evidence="6">
    <name type="scientific">marine sediment metagenome</name>
    <dbReference type="NCBI Taxonomy" id="412755"/>
    <lineage>
        <taxon>unclassified sequences</taxon>
        <taxon>metagenomes</taxon>
        <taxon>ecological metagenomes</taxon>
    </lineage>
</organism>
<keyword evidence="2" id="KW-0032">Aminotransferase</keyword>
<dbReference type="GO" id="GO:0030170">
    <property type="term" value="F:pyridoxal phosphate binding"/>
    <property type="evidence" value="ECO:0007669"/>
    <property type="project" value="InterPro"/>
</dbReference>
<protein>
    <recommendedName>
        <fullName evidence="5">Aminotransferase class I/classII large domain-containing protein</fullName>
    </recommendedName>
</protein>
<keyword evidence="4" id="KW-0663">Pyridoxal phosphate</keyword>